<dbReference type="AlphaFoldDB" id="A0A182M7G5"/>
<name>A0A182M7G5_9DIPT</name>
<reference evidence="1" key="2">
    <citation type="submission" date="2020-05" db="UniProtKB">
        <authorList>
            <consortium name="EnsemblMetazoa"/>
        </authorList>
    </citation>
    <scope>IDENTIFICATION</scope>
    <source>
        <strain evidence="1">A-37</strain>
    </source>
</reference>
<evidence type="ECO:0000313" key="1">
    <source>
        <dbReference type="EnsemblMetazoa" id="ACUA011373-PA"/>
    </source>
</evidence>
<dbReference type="InterPro" id="IPR010512">
    <property type="entry name" value="DUF1091"/>
</dbReference>
<dbReference type="Proteomes" id="UP000075883">
    <property type="component" value="Unassembled WGS sequence"/>
</dbReference>
<accession>A0A182M7G5</accession>
<reference evidence="2" key="1">
    <citation type="submission" date="2013-09" db="EMBL/GenBank/DDBJ databases">
        <title>The Genome Sequence of Anopheles culicifacies species A.</title>
        <authorList>
            <consortium name="The Broad Institute Genomics Platform"/>
            <person name="Neafsey D.E."/>
            <person name="Besansky N."/>
            <person name="Howell P."/>
            <person name="Walton C."/>
            <person name="Young S.K."/>
            <person name="Zeng Q."/>
            <person name="Gargeya S."/>
            <person name="Fitzgerald M."/>
            <person name="Haas B."/>
            <person name="Abouelleil A."/>
            <person name="Allen A.W."/>
            <person name="Alvarado L."/>
            <person name="Arachchi H.M."/>
            <person name="Berlin A.M."/>
            <person name="Chapman S.B."/>
            <person name="Gainer-Dewar J."/>
            <person name="Goldberg J."/>
            <person name="Griggs A."/>
            <person name="Gujja S."/>
            <person name="Hansen M."/>
            <person name="Howarth C."/>
            <person name="Imamovic A."/>
            <person name="Ireland A."/>
            <person name="Larimer J."/>
            <person name="McCowan C."/>
            <person name="Murphy C."/>
            <person name="Pearson M."/>
            <person name="Poon T.W."/>
            <person name="Priest M."/>
            <person name="Roberts A."/>
            <person name="Saif S."/>
            <person name="Shea T."/>
            <person name="Sisk P."/>
            <person name="Sykes S."/>
            <person name="Wortman J."/>
            <person name="Nusbaum C."/>
            <person name="Birren B."/>
        </authorList>
    </citation>
    <scope>NUCLEOTIDE SEQUENCE [LARGE SCALE GENOMIC DNA]</scope>
    <source>
        <strain evidence="2">A-37</strain>
    </source>
</reference>
<evidence type="ECO:0000313" key="2">
    <source>
        <dbReference type="Proteomes" id="UP000075883"/>
    </source>
</evidence>
<dbReference type="EMBL" id="AXCM01008649">
    <property type="status" value="NOT_ANNOTATED_CDS"/>
    <property type="molecule type" value="Genomic_DNA"/>
</dbReference>
<dbReference type="EnsemblMetazoa" id="ACUA011373-RA">
    <property type="protein sequence ID" value="ACUA011373-PA"/>
    <property type="gene ID" value="ACUA011373"/>
</dbReference>
<dbReference type="VEuPathDB" id="VectorBase:ACUA011373"/>
<keyword evidence="2" id="KW-1185">Reference proteome</keyword>
<dbReference type="PANTHER" id="PTHR21112">
    <property type="entry name" value="CHEMOSENSORY PROTEIN A 29A-RELATED"/>
    <property type="match status" value="1"/>
</dbReference>
<dbReference type="PANTHER" id="PTHR21112:SF10">
    <property type="entry name" value="CHEMOSENSORY PROTEIN A 87A"/>
    <property type="match status" value="1"/>
</dbReference>
<organism evidence="1 2">
    <name type="scientific">Anopheles culicifacies</name>
    <dbReference type="NCBI Taxonomy" id="139723"/>
    <lineage>
        <taxon>Eukaryota</taxon>
        <taxon>Metazoa</taxon>
        <taxon>Ecdysozoa</taxon>
        <taxon>Arthropoda</taxon>
        <taxon>Hexapoda</taxon>
        <taxon>Insecta</taxon>
        <taxon>Pterygota</taxon>
        <taxon>Neoptera</taxon>
        <taxon>Endopterygota</taxon>
        <taxon>Diptera</taxon>
        <taxon>Nematocera</taxon>
        <taxon>Culicoidea</taxon>
        <taxon>Culicidae</taxon>
        <taxon>Anophelinae</taxon>
        <taxon>Anopheles</taxon>
        <taxon>culicifacies species complex</taxon>
    </lineage>
</organism>
<proteinExistence type="predicted"/>
<protein>
    <submittedName>
        <fullName evidence="1">Uncharacterized protein</fullName>
    </submittedName>
</protein>
<dbReference type="SMART" id="SM00697">
    <property type="entry name" value="DM8"/>
    <property type="match status" value="1"/>
</dbReference>
<dbReference type="Pfam" id="PF06477">
    <property type="entry name" value="DUF1091"/>
    <property type="match status" value="1"/>
</dbReference>
<sequence length="203" mass="23267">MGSALHTYVRNHGTSGKSKVMGITLRRVILSLVCIVLGHGVTANANFDVHIDKLERVGKTDEYFTYNYTYEKISDMKFSMGAHIQQLKELDDTYTVKALMARAELADGSEFEVMMDMQKSLCDWMRTVYKTYFFEEISQVSNFPHYDTCPLPAAEYVMENYVLDTEPYSEMMSEGRWKMEMMLTKGDEVCSGIIMMTTVKPKA</sequence>